<keyword evidence="2 7" id="KW-0813">Transport</keyword>
<dbReference type="GO" id="GO:0005886">
    <property type="term" value="C:plasma membrane"/>
    <property type="evidence" value="ECO:0007669"/>
    <property type="project" value="UniProtKB-SubCell"/>
</dbReference>
<evidence type="ECO:0000256" key="7">
    <source>
        <dbReference type="RuleBase" id="RU363032"/>
    </source>
</evidence>
<dbReference type="PROSITE" id="PS50928">
    <property type="entry name" value="ABC_TM1"/>
    <property type="match status" value="1"/>
</dbReference>
<feature type="transmembrane region" description="Helical" evidence="7">
    <location>
        <begin position="103"/>
        <end position="127"/>
    </location>
</feature>
<dbReference type="AlphaFoldDB" id="A0A173YF57"/>
<dbReference type="SUPFAM" id="SSF161098">
    <property type="entry name" value="MetI-like"/>
    <property type="match status" value="1"/>
</dbReference>
<keyword evidence="4 7" id="KW-0812">Transmembrane</keyword>
<evidence type="ECO:0000313" key="11">
    <source>
        <dbReference type="Proteomes" id="UP000095447"/>
    </source>
</evidence>
<dbReference type="GO" id="GO:0055085">
    <property type="term" value="P:transmembrane transport"/>
    <property type="evidence" value="ECO:0007669"/>
    <property type="project" value="InterPro"/>
</dbReference>
<sequence>MMHSITNDRAKTDNGTKYTGIRILAVLFWIAIWQFASMYLKQEILLASPVSVVRKLFELIFSGNFWQSVGFSFVRIVTGFLLAVLLGIFLAVWAYWSKTVEILTAPVIAVVKSTPVASFIILCLIWIPSKNLSVFISFLMVLPVIYTNILEGIRQTDRKILEMAKVFRVNLRRQIRYIYVSQVLPYFLSACRLSLGMCWKAGVAAEVIGVPSGSIGEKLYNAKIYLNTPDLFAWTIVIIVISFVFEKCFLGIVSRVVYMIEHR</sequence>
<organism evidence="10 12">
    <name type="scientific">Blautia obeum</name>
    <dbReference type="NCBI Taxonomy" id="40520"/>
    <lineage>
        <taxon>Bacteria</taxon>
        <taxon>Bacillati</taxon>
        <taxon>Bacillota</taxon>
        <taxon>Clostridia</taxon>
        <taxon>Lachnospirales</taxon>
        <taxon>Lachnospiraceae</taxon>
        <taxon>Blautia</taxon>
    </lineage>
</organism>
<feature type="transmembrane region" description="Helical" evidence="7">
    <location>
        <begin position="174"/>
        <end position="195"/>
    </location>
</feature>
<evidence type="ECO:0000256" key="4">
    <source>
        <dbReference type="ARBA" id="ARBA00022692"/>
    </source>
</evidence>
<feature type="transmembrane region" description="Helical" evidence="7">
    <location>
        <begin position="231"/>
        <end position="258"/>
    </location>
</feature>
<keyword evidence="5 7" id="KW-1133">Transmembrane helix</keyword>
<comment type="subcellular location">
    <subcellularLocation>
        <location evidence="1 7">Cell membrane</location>
        <topology evidence="1 7">Multi-pass membrane protein</topology>
    </subcellularLocation>
</comment>
<evidence type="ECO:0000256" key="2">
    <source>
        <dbReference type="ARBA" id="ARBA00022448"/>
    </source>
</evidence>
<proteinExistence type="inferred from homology"/>
<keyword evidence="3" id="KW-1003">Cell membrane</keyword>
<name>A0A173YF57_9FIRM</name>
<feature type="transmembrane region" description="Helical" evidence="7">
    <location>
        <begin position="73"/>
        <end position="96"/>
    </location>
</feature>
<reference evidence="11 12" key="1">
    <citation type="submission" date="2015-09" db="EMBL/GenBank/DDBJ databases">
        <authorList>
            <consortium name="Pathogen Informatics"/>
        </authorList>
    </citation>
    <scope>NUCLEOTIDE SEQUENCE [LARGE SCALE GENOMIC DNA]</scope>
    <source>
        <strain evidence="9 11">2789STDY5608838</strain>
        <strain evidence="10 12">2789STDY5834861</strain>
    </source>
</reference>
<dbReference type="InterPro" id="IPR000515">
    <property type="entry name" value="MetI-like"/>
</dbReference>
<evidence type="ECO:0000313" key="12">
    <source>
        <dbReference type="Proteomes" id="UP000095645"/>
    </source>
</evidence>
<evidence type="ECO:0000256" key="3">
    <source>
        <dbReference type="ARBA" id="ARBA00022475"/>
    </source>
</evidence>
<feature type="domain" description="ABC transmembrane type-1" evidence="8">
    <location>
        <begin position="65"/>
        <end position="249"/>
    </location>
</feature>
<dbReference type="Gene3D" id="1.10.3720.10">
    <property type="entry name" value="MetI-like"/>
    <property type="match status" value="1"/>
</dbReference>
<dbReference type="Proteomes" id="UP000095645">
    <property type="component" value="Unassembled WGS sequence"/>
</dbReference>
<evidence type="ECO:0000313" key="9">
    <source>
        <dbReference type="EMBL" id="CUN37250.1"/>
    </source>
</evidence>
<feature type="transmembrane region" description="Helical" evidence="7">
    <location>
        <begin position="133"/>
        <end position="153"/>
    </location>
</feature>
<evidence type="ECO:0000256" key="6">
    <source>
        <dbReference type="ARBA" id="ARBA00023136"/>
    </source>
</evidence>
<evidence type="ECO:0000259" key="8">
    <source>
        <dbReference type="PROSITE" id="PS50928"/>
    </source>
</evidence>
<dbReference type="PANTHER" id="PTHR30151">
    <property type="entry name" value="ALKANE SULFONATE ABC TRANSPORTER-RELATED, MEMBRANE SUBUNIT"/>
    <property type="match status" value="1"/>
</dbReference>
<dbReference type="PANTHER" id="PTHR30151:SF0">
    <property type="entry name" value="ABC TRANSPORTER PERMEASE PROTEIN MJ0413-RELATED"/>
    <property type="match status" value="1"/>
</dbReference>
<protein>
    <submittedName>
        <fullName evidence="10">Putative aliphatic sulfonates transport permease protein ssuC</fullName>
    </submittedName>
</protein>
<feature type="transmembrane region" description="Helical" evidence="7">
    <location>
        <begin position="21"/>
        <end position="40"/>
    </location>
</feature>
<keyword evidence="6 7" id="KW-0472">Membrane</keyword>
<dbReference type="EMBL" id="CYZA01000001">
    <property type="protein sequence ID" value="CUN37250.1"/>
    <property type="molecule type" value="Genomic_DNA"/>
</dbReference>
<dbReference type="InterPro" id="IPR035906">
    <property type="entry name" value="MetI-like_sf"/>
</dbReference>
<dbReference type="Pfam" id="PF00528">
    <property type="entry name" value="BPD_transp_1"/>
    <property type="match status" value="1"/>
</dbReference>
<dbReference type="EMBL" id="CYZP01000004">
    <property type="protein sequence ID" value="CUN62752.1"/>
    <property type="molecule type" value="Genomic_DNA"/>
</dbReference>
<accession>A0A173YF57</accession>
<comment type="similarity">
    <text evidence="7">Belongs to the binding-protein-dependent transport system permease family.</text>
</comment>
<evidence type="ECO:0000256" key="5">
    <source>
        <dbReference type="ARBA" id="ARBA00022989"/>
    </source>
</evidence>
<dbReference type="Proteomes" id="UP000095447">
    <property type="component" value="Unassembled WGS sequence"/>
</dbReference>
<evidence type="ECO:0000256" key="1">
    <source>
        <dbReference type="ARBA" id="ARBA00004651"/>
    </source>
</evidence>
<gene>
    <name evidence="10" type="primary">ssuC_1</name>
    <name evidence="9" type="ORF">ERS852395_00092</name>
    <name evidence="10" type="ORF">ERS852476_00649</name>
</gene>
<evidence type="ECO:0000313" key="10">
    <source>
        <dbReference type="EMBL" id="CUN62752.1"/>
    </source>
</evidence>